<evidence type="ECO:0000313" key="2">
    <source>
        <dbReference type="EMBL" id="TNC25059.1"/>
    </source>
</evidence>
<dbReference type="RefSeq" id="WP_139097447.1">
    <property type="nucleotide sequence ID" value="NZ_VDFW01000012.1"/>
</dbReference>
<dbReference type="InterPro" id="IPR013494">
    <property type="entry name" value="CHP02678"/>
</dbReference>
<comment type="caution">
    <text evidence="2">The sequence shown here is derived from an EMBL/GenBank/DDBJ whole genome shotgun (WGS) entry which is preliminary data.</text>
</comment>
<proteinExistence type="predicted"/>
<organism evidence="2 3">
    <name type="scientific">Amycolatopsis alkalitolerans</name>
    <dbReference type="NCBI Taxonomy" id="2547244"/>
    <lineage>
        <taxon>Bacteria</taxon>
        <taxon>Bacillati</taxon>
        <taxon>Actinomycetota</taxon>
        <taxon>Actinomycetes</taxon>
        <taxon>Pseudonocardiales</taxon>
        <taxon>Pseudonocardiaceae</taxon>
        <taxon>Amycolatopsis</taxon>
    </lineage>
</organism>
<dbReference type="OrthoDB" id="188354at2"/>
<evidence type="ECO:0000256" key="1">
    <source>
        <dbReference type="SAM" id="MobiDB-lite"/>
    </source>
</evidence>
<accession>A0A5C4M214</accession>
<reference evidence="2 3" key="1">
    <citation type="submission" date="2019-06" db="EMBL/GenBank/DDBJ databases">
        <title>Amycolatopsis alkalitolerans sp. nov., isolated from Gastrodia elata Blume.</title>
        <authorList>
            <person name="Narsing Rao M.P."/>
            <person name="Li W.J."/>
        </authorList>
    </citation>
    <scope>NUCLEOTIDE SEQUENCE [LARGE SCALE GENOMIC DNA]</scope>
    <source>
        <strain evidence="2 3">SYSUP0005</strain>
    </source>
</reference>
<name>A0A5C4M214_9PSEU</name>
<dbReference type="Pfam" id="PF09661">
    <property type="entry name" value="DUF2398"/>
    <property type="match status" value="1"/>
</dbReference>
<dbReference type="AlphaFoldDB" id="A0A5C4M214"/>
<dbReference type="NCBIfam" id="TIGR02678">
    <property type="entry name" value="TIGR02678 family protein"/>
    <property type="match status" value="1"/>
</dbReference>
<keyword evidence="3" id="KW-1185">Reference proteome</keyword>
<evidence type="ECO:0000313" key="3">
    <source>
        <dbReference type="Proteomes" id="UP000305546"/>
    </source>
</evidence>
<protein>
    <submittedName>
        <fullName evidence="2">TIGR02678 family protein</fullName>
    </submittedName>
</protein>
<feature type="region of interest" description="Disordered" evidence="1">
    <location>
        <begin position="393"/>
        <end position="420"/>
    </location>
</feature>
<sequence length="420" mass="46607">MSDAYDHDEGRRAARLLLRRPMLTAERDGEDFRLVRKHARELTRRFAENLGYRLVVQPRVARLYKAGLGRDATRPLLRRGGDRPFEPRAYALLCLTMAALARCRDQLMMDELVGEVRAAIAEAGVDVDLDYPPDRRALYAALIALVEYGVLHERDHDGGGLERWVSDSRARSLLDVDRDRLRLMLATGVGDAVSPAALLDSAALPSAAGGARVAVRRRLLESPLLTTAELTEEQADWWRRGRNREQERFEELFGVELELRAEGALVIDPEDELSDVAFPGRGTAKQFALLLLEKLADRRTRPVDGAWRRVPVDVVTVELDTLAQEYGTYLNKAHREDRSALLSEVRGMLTAFGLVRLEQSTGDGSSGGEGAWLVHAAASRYRVEVTTVASKSAQVSLFDDPDAPEDGAPQDAAEADEEED</sequence>
<dbReference type="EMBL" id="VDFW01000012">
    <property type="protein sequence ID" value="TNC25059.1"/>
    <property type="molecule type" value="Genomic_DNA"/>
</dbReference>
<gene>
    <name evidence="2" type="ORF">FG385_15525</name>
</gene>
<dbReference type="Proteomes" id="UP000305546">
    <property type="component" value="Unassembled WGS sequence"/>
</dbReference>